<organism evidence="1 2">
    <name type="scientific">Sphingomonas sediminicola</name>
    <dbReference type="NCBI Taxonomy" id="386874"/>
    <lineage>
        <taxon>Bacteria</taxon>
        <taxon>Pseudomonadati</taxon>
        <taxon>Pseudomonadota</taxon>
        <taxon>Alphaproteobacteria</taxon>
        <taxon>Sphingomonadales</taxon>
        <taxon>Sphingomonadaceae</taxon>
        <taxon>Sphingomonas</taxon>
    </lineage>
</organism>
<dbReference type="Gene3D" id="3.40.50.150">
    <property type="entry name" value="Vaccinia Virus protein VP39"/>
    <property type="match status" value="1"/>
</dbReference>
<protein>
    <submittedName>
        <fullName evidence="1">Class I SAM-dependent methyltransferase</fullName>
    </submittedName>
</protein>
<accession>A0ABX6T6R7</accession>
<name>A0ABX6T6R7_9SPHN</name>
<dbReference type="Proteomes" id="UP000516105">
    <property type="component" value="Chromosome"/>
</dbReference>
<evidence type="ECO:0000313" key="1">
    <source>
        <dbReference type="EMBL" id="QNP45475.1"/>
    </source>
</evidence>
<dbReference type="EMBL" id="CP060782">
    <property type="protein sequence ID" value="QNP45475.1"/>
    <property type="molecule type" value="Genomic_DNA"/>
</dbReference>
<keyword evidence="1" id="KW-0808">Transferase</keyword>
<reference evidence="1 2" key="1">
    <citation type="submission" date="2020-08" db="EMBL/GenBank/DDBJ databases">
        <title>Genome sequence of Sphingomonas sediminicola KACC 15039T.</title>
        <authorList>
            <person name="Hyun D.-W."/>
            <person name="Bae J.-W."/>
        </authorList>
    </citation>
    <scope>NUCLEOTIDE SEQUENCE [LARGE SCALE GENOMIC DNA]</scope>
    <source>
        <strain evidence="1 2">KACC 15039</strain>
    </source>
</reference>
<dbReference type="GO" id="GO:0008168">
    <property type="term" value="F:methyltransferase activity"/>
    <property type="evidence" value="ECO:0007669"/>
    <property type="project" value="UniProtKB-KW"/>
</dbReference>
<keyword evidence="1" id="KW-0489">Methyltransferase</keyword>
<evidence type="ECO:0000313" key="2">
    <source>
        <dbReference type="Proteomes" id="UP000516105"/>
    </source>
</evidence>
<proteinExistence type="predicted"/>
<gene>
    <name evidence="1" type="ORF">H9L14_13005</name>
</gene>
<keyword evidence="2" id="KW-1185">Reference proteome</keyword>
<dbReference type="InterPro" id="IPR029063">
    <property type="entry name" value="SAM-dependent_MTases_sf"/>
</dbReference>
<dbReference type="GO" id="GO:0032259">
    <property type="term" value="P:methylation"/>
    <property type="evidence" value="ECO:0007669"/>
    <property type="project" value="UniProtKB-KW"/>
</dbReference>
<dbReference type="PANTHER" id="PTHR43861">
    <property type="entry name" value="TRANS-ACONITATE 2-METHYLTRANSFERASE-RELATED"/>
    <property type="match status" value="1"/>
</dbReference>
<dbReference type="SUPFAM" id="SSF53335">
    <property type="entry name" value="S-adenosyl-L-methionine-dependent methyltransferases"/>
    <property type="match status" value="1"/>
</dbReference>
<sequence length="243" mass="27012">MEAQVYERMAELDSDHWWFVARRDILQNLIERIVRPPKNARILEIGCGTGHNLAMLSKFGRVEATEMDKTARELATKRLGRAVTDAALPDLSAWPTDQFDLVALLDVLEHVPDDRSGLVAIRERLKPGGKLLVTVPANKWMWSAHDVAHHHHRRYGKDELRNVARECGFEVDLLSPFNSLLFPLIAAVRAAGKVTGRESADDAMPPRPVNSILKGVFGLEAGLIGRLPLPFGVSLVAVLRRPA</sequence>
<dbReference type="RefSeq" id="WP_187708431.1">
    <property type="nucleotide sequence ID" value="NZ_CP060782.1"/>
</dbReference>
<dbReference type="Pfam" id="PF13489">
    <property type="entry name" value="Methyltransf_23"/>
    <property type="match status" value="1"/>
</dbReference>
<dbReference type="CDD" id="cd02440">
    <property type="entry name" value="AdoMet_MTases"/>
    <property type="match status" value="1"/>
</dbReference>